<dbReference type="EMBL" id="MN740898">
    <property type="protein sequence ID" value="QHU17057.1"/>
    <property type="molecule type" value="Genomic_DNA"/>
</dbReference>
<evidence type="ECO:0000313" key="1">
    <source>
        <dbReference type="EMBL" id="QHU17057.1"/>
    </source>
</evidence>
<name>A0A6C0KJR4_9ZZZZ</name>
<protein>
    <submittedName>
        <fullName evidence="1">Uncharacterized protein</fullName>
    </submittedName>
</protein>
<dbReference type="AlphaFoldDB" id="A0A6C0KJR4"/>
<accession>A0A6C0KJR4</accession>
<sequence>MYGKPTTTNNSGDKIENKNVFFICNNLEQYTIYEYERR</sequence>
<reference evidence="1" key="1">
    <citation type="journal article" date="2020" name="Nature">
        <title>Giant virus diversity and host interactions through global metagenomics.</title>
        <authorList>
            <person name="Schulz F."/>
            <person name="Roux S."/>
            <person name="Paez-Espino D."/>
            <person name="Jungbluth S."/>
            <person name="Walsh D.A."/>
            <person name="Denef V.J."/>
            <person name="McMahon K.D."/>
            <person name="Konstantinidis K.T."/>
            <person name="Eloe-Fadrosh E.A."/>
            <person name="Kyrpides N.C."/>
            <person name="Woyke T."/>
        </authorList>
    </citation>
    <scope>NUCLEOTIDE SEQUENCE</scope>
    <source>
        <strain evidence="1">GVMAG-S-3300012000-57</strain>
    </source>
</reference>
<organism evidence="1">
    <name type="scientific">viral metagenome</name>
    <dbReference type="NCBI Taxonomy" id="1070528"/>
    <lineage>
        <taxon>unclassified sequences</taxon>
        <taxon>metagenomes</taxon>
        <taxon>organismal metagenomes</taxon>
    </lineage>
</organism>
<proteinExistence type="predicted"/>